<dbReference type="Gene3D" id="1.10.287.130">
    <property type="match status" value="1"/>
</dbReference>
<keyword evidence="4" id="KW-0808">Transferase</keyword>
<dbReference type="STRING" id="1121400.SAMN02746065_101199"/>
<dbReference type="PANTHER" id="PTHR43065">
    <property type="entry name" value="SENSOR HISTIDINE KINASE"/>
    <property type="match status" value="1"/>
</dbReference>
<dbReference type="InterPro" id="IPR003661">
    <property type="entry name" value="HisK_dim/P_dom"/>
</dbReference>
<dbReference type="SUPFAM" id="SSF55874">
    <property type="entry name" value="ATPase domain of HSP90 chaperone/DNA topoisomerase II/histidine kinase"/>
    <property type="match status" value="1"/>
</dbReference>
<feature type="transmembrane region" description="Helical" evidence="9">
    <location>
        <begin position="6"/>
        <end position="30"/>
    </location>
</feature>
<dbReference type="Pfam" id="PF02518">
    <property type="entry name" value="HATPase_c"/>
    <property type="match status" value="1"/>
</dbReference>
<dbReference type="InterPro" id="IPR005467">
    <property type="entry name" value="His_kinase_dom"/>
</dbReference>
<dbReference type="SMART" id="SM00388">
    <property type="entry name" value="HisKA"/>
    <property type="match status" value="1"/>
</dbReference>
<keyword evidence="9" id="KW-0812">Transmembrane</keyword>
<protein>
    <recommendedName>
        <fullName evidence="2">histidine kinase</fullName>
        <ecNumber evidence="2">2.7.13.3</ecNumber>
    </recommendedName>
</protein>
<gene>
    <name evidence="12" type="ORF">SAMN02746065_101199</name>
</gene>
<dbReference type="OrthoDB" id="9805591at2"/>
<keyword evidence="9" id="KW-1133">Transmembrane helix</keyword>
<dbReference type="SMART" id="SM00387">
    <property type="entry name" value="HATPase_c"/>
    <property type="match status" value="1"/>
</dbReference>
<feature type="transmembrane region" description="Helical" evidence="9">
    <location>
        <begin position="42"/>
        <end position="62"/>
    </location>
</feature>
<dbReference type="GO" id="GO:0000155">
    <property type="term" value="F:phosphorelay sensor kinase activity"/>
    <property type="evidence" value="ECO:0007669"/>
    <property type="project" value="InterPro"/>
</dbReference>
<keyword evidence="6" id="KW-0418">Kinase</keyword>
<evidence type="ECO:0000256" key="7">
    <source>
        <dbReference type="ARBA" id="ARBA00022840"/>
    </source>
</evidence>
<dbReference type="SMART" id="SM00091">
    <property type="entry name" value="PAS"/>
    <property type="match status" value="1"/>
</dbReference>
<keyword evidence="5" id="KW-0547">Nucleotide-binding</keyword>
<dbReference type="Proteomes" id="UP000192418">
    <property type="component" value="Unassembled WGS sequence"/>
</dbReference>
<dbReference type="EMBL" id="FWXY01000001">
    <property type="protein sequence ID" value="SMC37482.1"/>
    <property type="molecule type" value="Genomic_DNA"/>
</dbReference>
<dbReference type="PROSITE" id="PS50112">
    <property type="entry name" value="PAS"/>
    <property type="match status" value="1"/>
</dbReference>
<evidence type="ECO:0000256" key="6">
    <source>
        <dbReference type="ARBA" id="ARBA00022777"/>
    </source>
</evidence>
<evidence type="ECO:0000256" key="5">
    <source>
        <dbReference type="ARBA" id="ARBA00022741"/>
    </source>
</evidence>
<feature type="domain" description="Histidine kinase" evidence="10">
    <location>
        <begin position="287"/>
        <end position="501"/>
    </location>
</feature>
<dbReference type="EC" id="2.7.13.3" evidence="2"/>
<evidence type="ECO:0000256" key="3">
    <source>
        <dbReference type="ARBA" id="ARBA00022553"/>
    </source>
</evidence>
<dbReference type="PRINTS" id="PR00344">
    <property type="entry name" value="BCTRLSENSOR"/>
</dbReference>
<dbReference type="Pfam" id="PF13188">
    <property type="entry name" value="PAS_8"/>
    <property type="match status" value="1"/>
</dbReference>
<evidence type="ECO:0000256" key="1">
    <source>
        <dbReference type="ARBA" id="ARBA00000085"/>
    </source>
</evidence>
<dbReference type="InterPro" id="IPR036890">
    <property type="entry name" value="HATPase_C_sf"/>
</dbReference>
<organism evidence="12 13">
    <name type="scientific">Desulfocicer vacuolatum DSM 3385</name>
    <dbReference type="NCBI Taxonomy" id="1121400"/>
    <lineage>
        <taxon>Bacteria</taxon>
        <taxon>Pseudomonadati</taxon>
        <taxon>Thermodesulfobacteriota</taxon>
        <taxon>Desulfobacteria</taxon>
        <taxon>Desulfobacterales</taxon>
        <taxon>Desulfobacteraceae</taxon>
        <taxon>Desulfocicer</taxon>
    </lineage>
</organism>
<dbReference type="Gene3D" id="3.30.450.20">
    <property type="entry name" value="PAS domain"/>
    <property type="match status" value="1"/>
</dbReference>
<evidence type="ECO:0000259" key="11">
    <source>
        <dbReference type="PROSITE" id="PS50112"/>
    </source>
</evidence>
<evidence type="ECO:0000256" key="2">
    <source>
        <dbReference type="ARBA" id="ARBA00012438"/>
    </source>
</evidence>
<evidence type="ECO:0000256" key="8">
    <source>
        <dbReference type="ARBA" id="ARBA00023012"/>
    </source>
</evidence>
<dbReference type="Gene3D" id="3.30.565.10">
    <property type="entry name" value="Histidine kinase-like ATPase, C-terminal domain"/>
    <property type="match status" value="1"/>
</dbReference>
<dbReference type="InterPro" id="IPR035965">
    <property type="entry name" value="PAS-like_dom_sf"/>
</dbReference>
<evidence type="ECO:0000256" key="4">
    <source>
        <dbReference type="ARBA" id="ARBA00022679"/>
    </source>
</evidence>
<dbReference type="RefSeq" id="WP_084066514.1">
    <property type="nucleotide sequence ID" value="NZ_FWXY01000001.1"/>
</dbReference>
<dbReference type="InterPro" id="IPR003594">
    <property type="entry name" value="HATPase_dom"/>
</dbReference>
<dbReference type="SUPFAM" id="SSF55785">
    <property type="entry name" value="PYP-like sensor domain (PAS domain)"/>
    <property type="match status" value="1"/>
</dbReference>
<dbReference type="PROSITE" id="PS50109">
    <property type="entry name" value="HIS_KIN"/>
    <property type="match status" value="1"/>
</dbReference>
<keyword evidence="7" id="KW-0067">ATP-binding</keyword>
<reference evidence="12 13" key="1">
    <citation type="submission" date="2017-04" db="EMBL/GenBank/DDBJ databases">
        <authorList>
            <person name="Afonso C.L."/>
            <person name="Miller P.J."/>
            <person name="Scott M.A."/>
            <person name="Spackman E."/>
            <person name="Goraichik I."/>
            <person name="Dimitrov K.M."/>
            <person name="Suarez D.L."/>
            <person name="Swayne D.E."/>
        </authorList>
    </citation>
    <scope>NUCLEOTIDE SEQUENCE [LARGE SCALE GENOMIC DNA]</scope>
    <source>
        <strain evidence="12 13">DSM 3385</strain>
    </source>
</reference>
<keyword evidence="13" id="KW-1185">Reference proteome</keyword>
<dbReference type="NCBIfam" id="TIGR00229">
    <property type="entry name" value="sensory_box"/>
    <property type="match status" value="1"/>
</dbReference>
<comment type="catalytic activity">
    <reaction evidence="1">
        <text>ATP + protein L-histidine = ADP + protein N-phospho-L-histidine.</text>
        <dbReference type="EC" id="2.7.13.3"/>
    </reaction>
</comment>
<evidence type="ECO:0000259" key="10">
    <source>
        <dbReference type="PROSITE" id="PS50109"/>
    </source>
</evidence>
<dbReference type="Pfam" id="PF00512">
    <property type="entry name" value="HisKA"/>
    <property type="match status" value="1"/>
</dbReference>
<evidence type="ECO:0000313" key="12">
    <source>
        <dbReference type="EMBL" id="SMC37482.1"/>
    </source>
</evidence>
<feature type="transmembrane region" description="Helical" evidence="9">
    <location>
        <begin position="82"/>
        <end position="104"/>
    </location>
</feature>
<sequence length="506" mass="56803">MIFPYMPILAIDVLGSLGMICIAGVSLSKARKLRAKEPDNAICLYLVWICSGLTIFALSRAFGHILKQVLLLTSHGHIWSAIGPYSGTINTVSFMLVGLVTLFFNQSWTINTKILSSRRALEETHSQLVSLNQTLEQKVVERTEMLTTSEHKCRRIFEQSLDTILVTDDHWHIREINPAGVAMTGYTKEELLMENMPMDRLFASDEDWQRISRLIMENEFILNEETYFKGVRGNKLYVIITGGIDYGAFGCAKTFHFIIKNINEKKEMEEQIVQADKLAALGELSAGVAHEINNPLGIILGYTQLMLKAEAANKDNFPYHDDLKIIEKHVKNCKTVVSDMLAFARKDTLERGIININQVLTDVVNFIHNHADFRNITIELNLFDNFPLNIMGNEQELRQVIINLLINACHALDKKGNISVSTRKNRSDEAVIVVKDNGKGISPENITRIFHPFFTTKPVGQGTGLGLSVSYGIIKKHGGRIQAESEKNKGATFTITVPLPPEKGDY</sequence>
<dbReference type="CDD" id="cd00130">
    <property type="entry name" value="PAS"/>
    <property type="match status" value="1"/>
</dbReference>
<dbReference type="SUPFAM" id="SSF47384">
    <property type="entry name" value="Homodimeric domain of signal transducing histidine kinase"/>
    <property type="match status" value="1"/>
</dbReference>
<dbReference type="GO" id="GO:0005524">
    <property type="term" value="F:ATP binding"/>
    <property type="evidence" value="ECO:0007669"/>
    <property type="project" value="UniProtKB-KW"/>
</dbReference>
<keyword evidence="9" id="KW-0472">Membrane</keyword>
<dbReference type="InterPro" id="IPR036097">
    <property type="entry name" value="HisK_dim/P_sf"/>
</dbReference>
<name>A0A1W1YMY0_9BACT</name>
<dbReference type="PANTHER" id="PTHR43065:SF46">
    <property type="entry name" value="C4-DICARBOXYLATE TRANSPORT SENSOR PROTEIN DCTB"/>
    <property type="match status" value="1"/>
</dbReference>
<evidence type="ECO:0000313" key="13">
    <source>
        <dbReference type="Proteomes" id="UP000192418"/>
    </source>
</evidence>
<feature type="domain" description="PAS" evidence="11">
    <location>
        <begin position="149"/>
        <end position="192"/>
    </location>
</feature>
<dbReference type="InterPro" id="IPR000014">
    <property type="entry name" value="PAS"/>
</dbReference>
<keyword evidence="3" id="KW-0597">Phosphoprotein</keyword>
<dbReference type="InterPro" id="IPR004358">
    <property type="entry name" value="Sig_transdc_His_kin-like_C"/>
</dbReference>
<evidence type="ECO:0000256" key="9">
    <source>
        <dbReference type="SAM" id="Phobius"/>
    </source>
</evidence>
<keyword evidence="8" id="KW-0902">Two-component regulatory system</keyword>
<accession>A0A1W1YMY0</accession>
<proteinExistence type="predicted"/>
<dbReference type="AlphaFoldDB" id="A0A1W1YMY0"/>
<dbReference type="CDD" id="cd00082">
    <property type="entry name" value="HisKA"/>
    <property type="match status" value="1"/>
</dbReference>